<sequence length="257" mass="28101">MQLTPLPAFSDNYIWLLNDQHRLLAVDPGEGTAVLNWMDKHPGVQLDTILVTHHHADHTGGLVELVQATGAQVYGPALEKLPVPHTPVAQGQSLSWGPLTIQVMDVPGHTLGHVAYWTQPAGQAPVLFCGDTLFSAGCGRLFEGSPAQMLASLDQLSALPADTRVCCAHEYTLSNLKFALVVEPDNAELQTYAGQCQQRRSQSLPTLPVALSTERAINPFLRSRQASVRQSIQQHWPEASDDVSAFAALRQWKNEFQ</sequence>
<feature type="binding site" evidence="7">
    <location>
        <position position="58"/>
    </location>
    <ligand>
        <name>Zn(2+)</name>
        <dbReference type="ChEBI" id="CHEBI:29105"/>
        <label>2</label>
    </ligand>
</feature>
<dbReference type="InterPro" id="IPR017782">
    <property type="entry name" value="Hydroxyacylglutathione_Hdrlase"/>
</dbReference>
<comment type="cofactor">
    <cofactor evidence="7">
        <name>Zn(2+)</name>
        <dbReference type="ChEBI" id="CHEBI:29105"/>
    </cofactor>
    <text evidence="7">Binds 2 Zn(2+) ions per subunit.</text>
</comment>
<dbReference type="Pfam" id="PF16123">
    <property type="entry name" value="HAGH_C"/>
    <property type="match status" value="1"/>
</dbReference>
<dbReference type="InterPro" id="IPR001279">
    <property type="entry name" value="Metallo-B-lactamas"/>
</dbReference>
<dbReference type="CDD" id="cd07723">
    <property type="entry name" value="hydroxyacylglutathione_hydrolase_MBL-fold"/>
    <property type="match status" value="1"/>
</dbReference>
<dbReference type="PIRSF" id="PIRSF005457">
    <property type="entry name" value="Glx"/>
    <property type="match status" value="1"/>
</dbReference>
<dbReference type="Proteomes" id="UP000647424">
    <property type="component" value="Unassembled WGS sequence"/>
</dbReference>
<evidence type="ECO:0000256" key="1">
    <source>
        <dbReference type="ARBA" id="ARBA00001623"/>
    </source>
</evidence>
<comment type="caution">
    <text evidence="9">The sequence shown here is derived from an EMBL/GenBank/DDBJ whole genome shotgun (WGS) entry which is preliminary data.</text>
</comment>
<comment type="function">
    <text evidence="7">Thiolesterase that catalyzes the hydrolysis of S-D-lactoyl-glutathione to form glutathione and D-lactic acid.</text>
</comment>
<evidence type="ECO:0000256" key="3">
    <source>
        <dbReference type="ARBA" id="ARBA00006759"/>
    </source>
</evidence>
<dbReference type="GO" id="GO:0017001">
    <property type="term" value="P:antibiotic catabolic process"/>
    <property type="evidence" value="ECO:0007669"/>
    <property type="project" value="InterPro"/>
</dbReference>
<feature type="binding site" evidence="7">
    <location>
        <position position="169"/>
    </location>
    <ligand>
        <name>Zn(2+)</name>
        <dbReference type="ChEBI" id="CHEBI:29105"/>
        <label>2</label>
    </ligand>
</feature>
<dbReference type="PROSITE" id="PS00743">
    <property type="entry name" value="BETA_LACTAMASE_B_1"/>
    <property type="match status" value="1"/>
</dbReference>
<dbReference type="GO" id="GO:0008800">
    <property type="term" value="F:beta-lactamase activity"/>
    <property type="evidence" value="ECO:0007669"/>
    <property type="project" value="InterPro"/>
</dbReference>
<evidence type="ECO:0000259" key="8">
    <source>
        <dbReference type="SMART" id="SM00849"/>
    </source>
</evidence>
<dbReference type="RefSeq" id="WP_191817541.1">
    <property type="nucleotide sequence ID" value="NZ_JACYFT010000001.1"/>
</dbReference>
<dbReference type="NCBIfam" id="TIGR03413">
    <property type="entry name" value="GSH_gloB"/>
    <property type="match status" value="1"/>
</dbReference>
<dbReference type="InterPro" id="IPR001018">
    <property type="entry name" value="Beta-lactamase_class-B_CS"/>
</dbReference>
<feature type="binding site" evidence="7">
    <location>
        <position position="55"/>
    </location>
    <ligand>
        <name>Zn(2+)</name>
        <dbReference type="ChEBI" id="CHEBI:29105"/>
        <label>1</label>
    </ligand>
</feature>
<keyword evidence="4 7" id="KW-0479">Metal-binding</keyword>
<evidence type="ECO:0000256" key="6">
    <source>
        <dbReference type="ARBA" id="ARBA00022833"/>
    </source>
</evidence>
<dbReference type="SMART" id="SM00849">
    <property type="entry name" value="Lactamase_B"/>
    <property type="match status" value="1"/>
</dbReference>
<evidence type="ECO:0000256" key="2">
    <source>
        <dbReference type="ARBA" id="ARBA00004963"/>
    </source>
</evidence>
<evidence type="ECO:0000256" key="4">
    <source>
        <dbReference type="ARBA" id="ARBA00022723"/>
    </source>
</evidence>
<dbReference type="EMBL" id="JACYFT010000001">
    <property type="protein sequence ID" value="MBD8049038.1"/>
    <property type="molecule type" value="Genomic_DNA"/>
</dbReference>
<dbReference type="GO" id="GO:0004416">
    <property type="term" value="F:hydroxyacylglutathione hydrolase activity"/>
    <property type="evidence" value="ECO:0007669"/>
    <property type="project" value="UniProtKB-UniRule"/>
</dbReference>
<dbReference type="GO" id="GO:0008270">
    <property type="term" value="F:zinc ion binding"/>
    <property type="evidence" value="ECO:0007669"/>
    <property type="project" value="InterPro"/>
</dbReference>
<comment type="similarity">
    <text evidence="3 7">Belongs to the metallo-beta-lactamase superfamily. Glyoxalase II family.</text>
</comment>
<feature type="binding site" evidence="7">
    <location>
        <position position="57"/>
    </location>
    <ligand>
        <name>Zn(2+)</name>
        <dbReference type="ChEBI" id="CHEBI:29105"/>
        <label>2</label>
    </ligand>
</feature>
<evidence type="ECO:0000313" key="9">
    <source>
        <dbReference type="EMBL" id="MBD8049038.1"/>
    </source>
</evidence>
<protein>
    <recommendedName>
        <fullName evidence="7">Hydroxyacylglutathione hydrolase</fullName>
        <ecNumber evidence="7">3.1.2.6</ecNumber>
    </recommendedName>
    <alternativeName>
        <fullName evidence="7">Glyoxalase II</fullName>
        <shortName evidence="7">Glx II</shortName>
    </alternativeName>
</protein>
<feature type="binding site" evidence="7">
    <location>
        <position position="109"/>
    </location>
    <ligand>
        <name>Zn(2+)</name>
        <dbReference type="ChEBI" id="CHEBI:29105"/>
        <label>1</label>
    </ligand>
</feature>
<dbReference type="PANTHER" id="PTHR43705:SF1">
    <property type="entry name" value="HYDROXYACYLGLUTATHIONE HYDROLASE GLOB"/>
    <property type="match status" value="1"/>
</dbReference>
<reference evidence="9" key="1">
    <citation type="submission" date="2020-09" db="EMBL/GenBank/DDBJ databases">
        <title>Genome seq and assembly of Limnohabitants sp.</title>
        <authorList>
            <person name="Chhetri G."/>
        </authorList>
    </citation>
    <scope>NUCLEOTIDE SEQUENCE</scope>
    <source>
        <strain evidence="9">JUR4</strain>
    </source>
</reference>
<evidence type="ECO:0000313" key="10">
    <source>
        <dbReference type="Proteomes" id="UP000647424"/>
    </source>
</evidence>
<evidence type="ECO:0000256" key="7">
    <source>
        <dbReference type="HAMAP-Rule" id="MF_01374"/>
    </source>
</evidence>
<proteinExistence type="inferred from homology"/>
<keyword evidence="5 7" id="KW-0378">Hydrolase</keyword>
<dbReference type="Gene3D" id="3.60.15.10">
    <property type="entry name" value="Ribonuclease Z/Hydroxyacylglutathione hydrolase-like"/>
    <property type="match status" value="1"/>
</dbReference>
<dbReference type="EC" id="3.1.2.6" evidence="7"/>
<keyword evidence="10" id="KW-1185">Reference proteome</keyword>
<dbReference type="SUPFAM" id="SSF56281">
    <property type="entry name" value="Metallo-hydrolase/oxidoreductase"/>
    <property type="match status" value="1"/>
</dbReference>
<dbReference type="InterPro" id="IPR035680">
    <property type="entry name" value="Clx_II_MBL"/>
</dbReference>
<evidence type="ECO:0000256" key="5">
    <source>
        <dbReference type="ARBA" id="ARBA00022801"/>
    </source>
</evidence>
<comment type="subunit">
    <text evidence="7">Monomer.</text>
</comment>
<dbReference type="Pfam" id="PF00753">
    <property type="entry name" value="Lactamase_B"/>
    <property type="match status" value="1"/>
</dbReference>
<dbReference type="InterPro" id="IPR036866">
    <property type="entry name" value="RibonucZ/Hydroxyglut_hydro"/>
</dbReference>
<feature type="domain" description="Metallo-beta-lactamase" evidence="8">
    <location>
        <begin position="11"/>
        <end position="169"/>
    </location>
</feature>
<dbReference type="HAMAP" id="MF_01374">
    <property type="entry name" value="Glyoxalase_2"/>
    <property type="match status" value="1"/>
</dbReference>
<dbReference type="AlphaFoldDB" id="A0A927FE84"/>
<accession>A0A927FE84</accession>
<keyword evidence="6 7" id="KW-0862">Zinc</keyword>
<gene>
    <name evidence="7 9" type="primary">gloB</name>
    <name evidence="9" type="ORF">IC609_00665</name>
</gene>
<dbReference type="GO" id="GO:0019243">
    <property type="term" value="P:methylglyoxal catabolic process to D-lactate via S-lactoyl-glutathione"/>
    <property type="evidence" value="ECO:0007669"/>
    <property type="project" value="UniProtKB-UniRule"/>
</dbReference>
<dbReference type="InterPro" id="IPR032282">
    <property type="entry name" value="HAGH_C"/>
</dbReference>
<organism evidence="9 10">
    <name type="scientific">Limnohabitans radicicola</name>
    <dbReference type="NCBI Taxonomy" id="2771427"/>
    <lineage>
        <taxon>Bacteria</taxon>
        <taxon>Pseudomonadati</taxon>
        <taxon>Pseudomonadota</taxon>
        <taxon>Betaproteobacteria</taxon>
        <taxon>Burkholderiales</taxon>
        <taxon>Comamonadaceae</taxon>
        <taxon>Limnohabitans</taxon>
    </lineage>
</organism>
<dbReference type="PANTHER" id="PTHR43705">
    <property type="entry name" value="HYDROXYACYLGLUTATHIONE HYDROLASE"/>
    <property type="match status" value="1"/>
</dbReference>
<feature type="binding site" evidence="7">
    <location>
        <position position="131"/>
    </location>
    <ligand>
        <name>Zn(2+)</name>
        <dbReference type="ChEBI" id="CHEBI:29105"/>
        <label>1</label>
    </ligand>
</feature>
<feature type="binding site" evidence="7">
    <location>
        <position position="131"/>
    </location>
    <ligand>
        <name>Zn(2+)</name>
        <dbReference type="ChEBI" id="CHEBI:29105"/>
        <label>2</label>
    </ligand>
</feature>
<comment type="pathway">
    <text evidence="2 7">Secondary metabolite metabolism; methylglyoxal degradation; (R)-lactate from methylglyoxal: step 2/2.</text>
</comment>
<dbReference type="InterPro" id="IPR050110">
    <property type="entry name" value="Glyoxalase_II_hydrolase"/>
</dbReference>
<comment type="catalytic activity">
    <reaction evidence="1 7">
        <text>an S-(2-hydroxyacyl)glutathione + H2O = a 2-hydroxy carboxylate + glutathione + H(+)</text>
        <dbReference type="Rhea" id="RHEA:21864"/>
        <dbReference type="ChEBI" id="CHEBI:15377"/>
        <dbReference type="ChEBI" id="CHEBI:15378"/>
        <dbReference type="ChEBI" id="CHEBI:57925"/>
        <dbReference type="ChEBI" id="CHEBI:58896"/>
        <dbReference type="ChEBI" id="CHEBI:71261"/>
        <dbReference type="EC" id="3.1.2.6"/>
    </reaction>
</comment>
<name>A0A927FE84_9BURK</name>
<feature type="binding site" evidence="7">
    <location>
        <position position="53"/>
    </location>
    <ligand>
        <name>Zn(2+)</name>
        <dbReference type="ChEBI" id="CHEBI:29105"/>
        <label>1</label>
    </ligand>
</feature>